<comment type="subcellular location">
    <subcellularLocation>
        <location evidence="1">Membrane</location>
        <topology evidence="1">Multi-pass membrane protein</topology>
    </subcellularLocation>
</comment>
<name>A0A364MYJ0_STELY</name>
<evidence type="ECO:0000259" key="9">
    <source>
        <dbReference type="PROSITE" id="PS50056"/>
    </source>
</evidence>
<organism evidence="11 12">
    <name type="scientific">Stemphylium lycopersici</name>
    <name type="common">Tomato gray leaf spot disease fungus</name>
    <name type="synonym">Thyrospora lycopersici</name>
    <dbReference type="NCBI Taxonomy" id="183478"/>
    <lineage>
        <taxon>Eukaryota</taxon>
        <taxon>Fungi</taxon>
        <taxon>Dikarya</taxon>
        <taxon>Ascomycota</taxon>
        <taxon>Pezizomycotina</taxon>
        <taxon>Dothideomycetes</taxon>
        <taxon>Pleosporomycetidae</taxon>
        <taxon>Pleosporales</taxon>
        <taxon>Pleosporineae</taxon>
        <taxon>Pleosporaceae</taxon>
        <taxon>Stemphylium</taxon>
    </lineage>
</organism>
<accession>A0A364MYJ0</accession>
<feature type="domain" description="Tyrosine specific protein phosphatases" evidence="9">
    <location>
        <begin position="612"/>
        <end position="703"/>
    </location>
</feature>
<keyword evidence="3 6" id="KW-0812">Transmembrane</keyword>
<dbReference type="Pfam" id="PF13350">
    <property type="entry name" value="Y_phosphatase3"/>
    <property type="match status" value="1"/>
</dbReference>
<dbReference type="InterPro" id="IPR016130">
    <property type="entry name" value="Tyr_Pase_AS"/>
</dbReference>
<evidence type="ECO:0000256" key="3">
    <source>
        <dbReference type="ARBA" id="ARBA00022692"/>
    </source>
</evidence>
<feature type="region of interest" description="Disordered" evidence="7">
    <location>
        <begin position="1"/>
        <end position="40"/>
    </location>
</feature>
<dbReference type="GO" id="GO:0004725">
    <property type="term" value="F:protein tyrosine phosphatase activity"/>
    <property type="evidence" value="ECO:0007669"/>
    <property type="project" value="UniProtKB-EC"/>
</dbReference>
<evidence type="ECO:0000256" key="7">
    <source>
        <dbReference type="SAM" id="MobiDB-lite"/>
    </source>
</evidence>
<dbReference type="Gene3D" id="3.90.190.10">
    <property type="entry name" value="Protein tyrosine phosphatase superfamily"/>
    <property type="match status" value="1"/>
</dbReference>
<dbReference type="PROSITE" id="PS50922">
    <property type="entry name" value="TLC"/>
    <property type="match status" value="1"/>
</dbReference>
<protein>
    <submittedName>
        <fullName evidence="11">Longevity-assurance protein</fullName>
        <ecNumber evidence="11">3.1.3.16</ecNumber>
        <ecNumber evidence="11">3.1.3.41</ecNumber>
        <ecNumber evidence="11">3.1.3.48</ecNumber>
    </submittedName>
</protein>
<evidence type="ECO:0000256" key="8">
    <source>
        <dbReference type="SAM" id="Phobius"/>
    </source>
</evidence>
<dbReference type="EMBL" id="QGDH01000105">
    <property type="protein sequence ID" value="RAR07132.1"/>
    <property type="molecule type" value="Genomic_DNA"/>
</dbReference>
<evidence type="ECO:0000256" key="4">
    <source>
        <dbReference type="ARBA" id="ARBA00022989"/>
    </source>
</evidence>
<dbReference type="InterPro" id="IPR006634">
    <property type="entry name" value="TLC-dom"/>
</dbReference>
<dbReference type="PANTHER" id="PTHR12560:SF0">
    <property type="entry name" value="LD18904P"/>
    <property type="match status" value="1"/>
</dbReference>
<keyword evidence="11" id="KW-0378">Hydrolase</keyword>
<dbReference type="EC" id="3.1.3.41" evidence="11"/>
<reference evidence="12" key="1">
    <citation type="submission" date="2018-05" db="EMBL/GenBank/DDBJ databases">
        <title>Draft genome sequence of Stemphylium lycopersici strain CIDEFI 213.</title>
        <authorList>
            <person name="Medina R."/>
            <person name="Franco M.E.E."/>
            <person name="Lucentini C.G."/>
            <person name="Saparrat M.C.N."/>
            <person name="Balatti P.A."/>
        </authorList>
    </citation>
    <scope>NUCLEOTIDE SEQUENCE [LARGE SCALE GENOMIC DNA]</scope>
    <source>
        <strain evidence="12">CIDEFI 213</strain>
    </source>
</reference>
<dbReference type="PANTHER" id="PTHR12560">
    <property type="entry name" value="LONGEVITY ASSURANCE FACTOR 1 LAG1"/>
    <property type="match status" value="1"/>
</dbReference>
<evidence type="ECO:0000259" key="10">
    <source>
        <dbReference type="PROSITE" id="PS50922"/>
    </source>
</evidence>
<gene>
    <name evidence="11" type="ORF">DDE83_006630</name>
</gene>
<dbReference type="GO" id="GO:0046513">
    <property type="term" value="P:ceramide biosynthetic process"/>
    <property type="evidence" value="ECO:0007669"/>
    <property type="project" value="InterPro"/>
</dbReference>
<dbReference type="PROSITE" id="PS00383">
    <property type="entry name" value="TYR_PHOSPHATASE_1"/>
    <property type="match status" value="1"/>
</dbReference>
<evidence type="ECO:0000313" key="12">
    <source>
        <dbReference type="Proteomes" id="UP000249619"/>
    </source>
</evidence>
<dbReference type="SMART" id="SM00724">
    <property type="entry name" value="TLC"/>
    <property type="match status" value="1"/>
</dbReference>
<keyword evidence="12" id="KW-1185">Reference proteome</keyword>
<dbReference type="InterPro" id="IPR026893">
    <property type="entry name" value="Tyr/Ser_Pase_IphP-type"/>
</dbReference>
<dbReference type="GO" id="GO:0016020">
    <property type="term" value="C:membrane"/>
    <property type="evidence" value="ECO:0007669"/>
    <property type="project" value="UniProtKB-SubCell"/>
</dbReference>
<feature type="transmembrane region" description="Helical" evidence="8">
    <location>
        <begin position="149"/>
        <end position="168"/>
    </location>
</feature>
<comment type="similarity">
    <text evidence="2">Belongs to the sphingosine N-acyltransferase family.</text>
</comment>
<evidence type="ECO:0000256" key="2">
    <source>
        <dbReference type="ARBA" id="ARBA00009808"/>
    </source>
</evidence>
<feature type="transmembrane region" description="Helical" evidence="8">
    <location>
        <begin position="246"/>
        <end position="265"/>
    </location>
</feature>
<keyword evidence="5 6" id="KW-0472">Membrane</keyword>
<keyword evidence="4 8" id="KW-1133">Transmembrane helix</keyword>
<dbReference type="AlphaFoldDB" id="A0A364MYJ0"/>
<dbReference type="InterPro" id="IPR000387">
    <property type="entry name" value="Tyr_Pase_dom"/>
</dbReference>
<dbReference type="GO" id="GO:0050291">
    <property type="term" value="F:sphingosine N-acyltransferase activity"/>
    <property type="evidence" value="ECO:0007669"/>
    <property type="project" value="InterPro"/>
</dbReference>
<feature type="domain" description="TLC" evidence="10">
    <location>
        <begin position="144"/>
        <end position="393"/>
    </location>
</feature>
<dbReference type="STRING" id="183478.A0A364MYJ0"/>
<dbReference type="SUPFAM" id="SSF52799">
    <property type="entry name" value="(Phosphotyrosine protein) phosphatases II"/>
    <property type="match status" value="1"/>
</dbReference>
<evidence type="ECO:0000256" key="1">
    <source>
        <dbReference type="ARBA" id="ARBA00004141"/>
    </source>
</evidence>
<feature type="transmembrane region" description="Helical" evidence="8">
    <location>
        <begin position="277"/>
        <end position="301"/>
    </location>
</feature>
<dbReference type="GO" id="GO:0004722">
    <property type="term" value="F:protein serine/threonine phosphatase activity"/>
    <property type="evidence" value="ECO:0007669"/>
    <property type="project" value="UniProtKB-EC"/>
</dbReference>
<dbReference type="InterPro" id="IPR016439">
    <property type="entry name" value="Lag1/Lac1-like"/>
</dbReference>
<feature type="transmembrane region" description="Helical" evidence="8">
    <location>
        <begin position="194"/>
        <end position="212"/>
    </location>
</feature>
<dbReference type="EC" id="3.1.3.48" evidence="11"/>
<proteinExistence type="inferred from homology"/>
<evidence type="ECO:0000256" key="5">
    <source>
        <dbReference type="ARBA" id="ARBA00023136"/>
    </source>
</evidence>
<comment type="caution">
    <text evidence="11">The sequence shown here is derived from an EMBL/GenBank/DDBJ whole genome shotgun (WGS) entry which is preliminary data.</text>
</comment>
<dbReference type="Pfam" id="PF03798">
    <property type="entry name" value="TRAM_LAG1_CLN8"/>
    <property type="match status" value="1"/>
</dbReference>
<dbReference type="PROSITE" id="PS50056">
    <property type="entry name" value="TYR_PHOSPHATASE_2"/>
    <property type="match status" value="1"/>
</dbReference>
<dbReference type="InterPro" id="IPR029021">
    <property type="entry name" value="Prot-tyrosine_phosphatase-like"/>
</dbReference>
<evidence type="ECO:0000256" key="6">
    <source>
        <dbReference type="PROSITE-ProRule" id="PRU00205"/>
    </source>
</evidence>
<dbReference type="Proteomes" id="UP000249619">
    <property type="component" value="Unassembled WGS sequence"/>
</dbReference>
<dbReference type="EC" id="3.1.3.16" evidence="11"/>
<sequence>MASKATMPAAAGALGKTHTADVPGQTLSTAPKRRKTQSKKTEDEGLIASLCTLICEHQIGISVNLLTLLTLTHTFFPRARSRTNKFFHMSYYNPDTNMYGCGTDDLPFVLLWTVIFTGLRVAVMEYMLDPLARLGGIRSKKGLDRFKEQAWLIVYYIGSWSLGMYIMYHSDFWLNLHGIWEGWPFREADGLFKWYYLVQWGFWIQQILVVNIEEKRKDYVQMFTHHLFTTALMGLSYGYFHMRVGIVILTIMDFVDIVLPTAKLLKYMGYTNACDYAFGVFVVAWVVTRHVLYMMVCWSIYAYAPIDMAPGCYLADSTSKQTAFVPASNTSQFEAYGGNNHWGNLLKAYNDRNGPICWNPQIRYYFLALLLALQVFCCIWFITIAKVVYKVLKGDTAEDLRSDDEGEDEDMEQESTKTILNMATTCGESGMSSMTPKEEEVGDSVPQVKHQIDTEEEKATSNSVIFANLGQLNMTTDASPPLPHPPFFTIPNINNLRDAALSVRTSSGAKIRPSILFRSAEVSKLDLSGWKAVHDVGVAHVFDLRSKPEVDKGWAGIVGTDANGTEDVRPGWIQAMEQAGVKRTWTPVFEESDYSPERLAERYSKYMDEAVSGFVEAYKDILRNGGPAFGTIFKYLASLPPPCGSEGGRNEKMGALIHCTAGKDRTGIFFGLLFSLLDVPREDIASEYQLTELGLMHIRDQVVARLMQTPGFRKYMRARMEGSSSPSTQDIAKSIQGEHAAAEQDALLDVPPDILELGRQAALRMVGARKESMRRSLDMLDAEFGGAQRYLAEFCRLSDAELAAVRRNLVIGV</sequence>
<evidence type="ECO:0000313" key="11">
    <source>
        <dbReference type="EMBL" id="RAR07132.1"/>
    </source>
</evidence>
<feature type="transmembrane region" description="Helical" evidence="8">
    <location>
        <begin position="362"/>
        <end position="383"/>
    </location>
</feature>